<name>A0A2K1P6P7_9BACT</name>
<feature type="transmembrane region" description="Helical" evidence="1">
    <location>
        <begin position="526"/>
        <end position="547"/>
    </location>
</feature>
<feature type="transmembrane region" description="Helical" evidence="1">
    <location>
        <begin position="193"/>
        <end position="212"/>
    </location>
</feature>
<feature type="transmembrane region" description="Helical" evidence="1">
    <location>
        <begin position="153"/>
        <end position="181"/>
    </location>
</feature>
<evidence type="ECO:0000256" key="1">
    <source>
        <dbReference type="SAM" id="Phobius"/>
    </source>
</evidence>
<protein>
    <submittedName>
        <fullName evidence="2">Uncharacterized protein</fullName>
    </submittedName>
</protein>
<keyword evidence="1" id="KW-0472">Membrane</keyword>
<comment type="caution">
    <text evidence="2">The sequence shown here is derived from an EMBL/GenBank/DDBJ whole genome shotgun (WGS) entry which is preliminary data.</text>
</comment>
<reference evidence="2 3" key="1">
    <citation type="submission" date="2013-12" db="EMBL/GenBank/DDBJ databases">
        <title>Comparative genomics of Petrotoga isolates.</title>
        <authorList>
            <person name="Nesbo C.L."/>
            <person name="Charchuk R."/>
            <person name="Chow K."/>
        </authorList>
    </citation>
    <scope>NUCLEOTIDE SEQUENCE [LARGE SCALE GENOMIC DNA]</scope>
    <source>
        <strain evidence="2 3">DSM 14811</strain>
    </source>
</reference>
<keyword evidence="1" id="KW-1133">Transmembrane helix</keyword>
<feature type="transmembrane region" description="Helical" evidence="1">
    <location>
        <begin position="123"/>
        <end position="147"/>
    </location>
</feature>
<dbReference type="EMBL" id="AZRN01000034">
    <property type="protein sequence ID" value="PNR98449.1"/>
    <property type="molecule type" value="Genomic_DNA"/>
</dbReference>
<feature type="transmembrane region" description="Helical" evidence="1">
    <location>
        <begin position="496"/>
        <end position="520"/>
    </location>
</feature>
<dbReference type="AlphaFoldDB" id="A0A2K1P6P7"/>
<feature type="transmembrane region" description="Helical" evidence="1">
    <location>
        <begin position="338"/>
        <end position="360"/>
    </location>
</feature>
<proteinExistence type="predicted"/>
<sequence>MKAKRLISLILIKLDQHYGISKTKYSIKRNKSDLITFIVLFCVFVLIVVAYSPLYLNMLKTTLETYTILNIQPLFLANFFVLAGFFGFFLGAFLLIGELFINKDMNLLLTLPLKPYEVILGKLSVILFDQMFISLILLLPSLIYFGVYTKQGFLYYLIFIIIFLFSQVFPMTLILLYALLTSKLFKKSNRRELFLYLSTIFLMVIFGLYLFLSGSNFSINTQNSNEIPNISINPDSVITKLARIYPPAFLAVKSLTSGIFLNLAWLLLFLGFHLSLLILTLYVGEKLYYSNYSSLIESKPLLRKSKTQGTYNFFTKESTVDKALLKREWLYFLKTPSFSVNGFSNVLAFPIILIVFGIIFNNVELGLSNEIISTILQYKLFIVGFVATLASSINGLSYSCFSREGGLIKELKILPVNVDQILRAKIKHIVQISSLGFVSGLIIGTLLFKLNLYEFCGAMILAIIFNLFLNIIQMIIDASKPYLNWDNPQKAMKQNINGLLAILLVFGVVGIVGFLIYKLVPLFDQYLIFIILNFIFLIFSLILWRYLKRKTVQLLSREL</sequence>
<organism evidence="2 3">
    <name type="scientific">Petrotoga mexicana DSM 14811</name>
    <dbReference type="NCBI Taxonomy" id="1122954"/>
    <lineage>
        <taxon>Bacteria</taxon>
        <taxon>Thermotogati</taxon>
        <taxon>Thermotogota</taxon>
        <taxon>Thermotogae</taxon>
        <taxon>Petrotogales</taxon>
        <taxon>Petrotogaceae</taxon>
        <taxon>Petrotoga</taxon>
    </lineage>
</organism>
<dbReference type="InterPro" id="IPR031599">
    <property type="entry name" value="ABC_tran_2"/>
</dbReference>
<keyword evidence="3" id="KW-1185">Reference proteome</keyword>
<feature type="transmembrane region" description="Helical" evidence="1">
    <location>
        <begin position="380"/>
        <end position="401"/>
    </location>
</feature>
<keyword evidence="1" id="KW-0812">Transmembrane</keyword>
<feature type="transmembrane region" description="Helical" evidence="1">
    <location>
        <begin position="34"/>
        <end position="54"/>
    </location>
</feature>
<feature type="transmembrane region" description="Helical" evidence="1">
    <location>
        <begin position="74"/>
        <end position="102"/>
    </location>
</feature>
<dbReference type="Pfam" id="PF16949">
    <property type="entry name" value="ABC_tran_2"/>
    <property type="match status" value="1"/>
</dbReference>
<evidence type="ECO:0000313" key="2">
    <source>
        <dbReference type="EMBL" id="PNR98449.1"/>
    </source>
</evidence>
<dbReference type="Proteomes" id="UP000236604">
    <property type="component" value="Unassembled WGS sequence"/>
</dbReference>
<dbReference type="RefSeq" id="WP_103077797.1">
    <property type="nucleotide sequence ID" value="NZ_AZRN01000034.1"/>
</dbReference>
<accession>A0A2K1P6P7</accession>
<evidence type="ECO:0000313" key="3">
    <source>
        <dbReference type="Proteomes" id="UP000236604"/>
    </source>
</evidence>
<feature type="transmembrane region" description="Helical" evidence="1">
    <location>
        <begin position="458"/>
        <end position="476"/>
    </location>
</feature>
<gene>
    <name evidence="2" type="ORF">X927_09705</name>
</gene>
<feature type="transmembrane region" description="Helical" evidence="1">
    <location>
        <begin position="259"/>
        <end position="283"/>
    </location>
</feature>
<feature type="transmembrane region" description="Helical" evidence="1">
    <location>
        <begin position="432"/>
        <end position="452"/>
    </location>
</feature>